<proteinExistence type="predicted"/>
<evidence type="ECO:0000313" key="2">
    <source>
        <dbReference type="Proteomes" id="UP001217089"/>
    </source>
</evidence>
<keyword evidence="2" id="KW-1185">Reference proteome</keyword>
<sequence length="98" mass="11804">MSVWKVFIYNKCVESVMKMSEFYNLMQYSICFCYNKLASGLYKNMANLIFKSQKAAKKSQYCCIYTKDWQICLNLKKSIIKEYLYFELILLTGYRLYI</sequence>
<comment type="caution">
    <text evidence="1">The sequence shown here is derived from an EMBL/GenBank/DDBJ whole genome shotgun (WGS) entry which is preliminary data.</text>
</comment>
<accession>A0ABQ9FKC4</accession>
<name>A0ABQ9FKC4_TEGGR</name>
<dbReference type="EMBL" id="JARBDR010000246">
    <property type="protein sequence ID" value="KAJ8317739.1"/>
    <property type="molecule type" value="Genomic_DNA"/>
</dbReference>
<evidence type="ECO:0000313" key="1">
    <source>
        <dbReference type="EMBL" id="KAJ8317739.1"/>
    </source>
</evidence>
<reference evidence="1 2" key="1">
    <citation type="submission" date="2022-12" db="EMBL/GenBank/DDBJ databases">
        <title>Chromosome-level genome of Tegillarca granosa.</title>
        <authorList>
            <person name="Kim J."/>
        </authorList>
    </citation>
    <scope>NUCLEOTIDE SEQUENCE [LARGE SCALE GENOMIC DNA]</scope>
    <source>
        <strain evidence="1">Teg-2019</strain>
        <tissue evidence="1">Adductor muscle</tissue>
    </source>
</reference>
<dbReference type="Proteomes" id="UP001217089">
    <property type="component" value="Unassembled WGS sequence"/>
</dbReference>
<protein>
    <submittedName>
        <fullName evidence="1">Uncharacterized protein</fullName>
    </submittedName>
</protein>
<gene>
    <name evidence="1" type="ORF">KUTeg_005643</name>
</gene>
<organism evidence="1 2">
    <name type="scientific">Tegillarca granosa</name>
    <name type="common">Malaysian cockle</name>
    <name type="synonym">Anadara granosa</name>
    <dbReference type="NCBI Taxonomy" id="220873"/>
    <lineage>
        <taxon>Eukaryota</taxon>
        <taxon>Metazoa</taxon>
        <taxon>Spiralia</taxon>
        <taxon>Lophotrochozoa</taxon>
        <taxon>Mollusca</taxon>
        <taxon>Bivalvia</taxon>
        <taxon>Autobranchia</taxon>
        <taxon>Pteriomorphia</taxon>
        <taxon>Arcoida</taxon>
        <taxon>Arcoidea</taxon>
        <taxon>Arcidae</taxon>
        <taxon>Tegillarca</taxon>
    </lineage>
</organism>